<dbReference type="InterPro" id="IPR012337">
    <property type="entry name" value="RNaseH-like_sf"/>
</dbReference>
<comment type="caution">
    <text evidence="2">The sequence shown here is derived from an EMBL/GenBank/DDBJ whole genome shotgun (WGS) entry which is preliminary data.</text>
</comment>
<dbReference type="CDD" id="cd06222">
    <property type="entry name" value="RNase_H_like"/>
    <property type="match status" value="1"/>
</dbReference>
<dbReference type="PANTHER" id="PTHR47723:SF13">
    <property type="entry name" value="PUTATIVE-RELATED"/>
    <property type="match status" value="1"/>
</dbReference>
<dbReference type="GO" id="GO:0003676">
    <property type="term" value="F:nucleic acid binding"/>
    <property type="evidence" value="ECO:0007669"/>
    <property type="project" value="InterPro"/>
</dbReference>
<dbReference type="InterPro" id="IPR002156">
    <property type="entry name" value="RNaseH_domain"/>
</dbReference>
<dbReference type="Pfam" id="PF13456">
    <property type="entry name" value="RVT_3"/>
    <property type="match status" value="1"/>
</dbReference>
<dbReference type="Proteomes" id="UP000593568">
    <property type="component" value="Unassembled WGS sequence"/>
</dbReference>
<proteinExistence type="predicted"/>
<dbReference type="Gene3D" id="3.30.420.10">
    <property type="entry name" value="Ribonuclease H-like superfamily/Ribonuclease H"/>
    <property type="match status" value="1"/>
</dbReference>
<dbReference type="AlphaFoldDB" id="A0A7J9EDK6"/>
<name>A0A7J9EDK6_9ROSI</name>
<dbReference type="GO" id="GO:0004523">
    <property type="term" value="F:RNA-DNA hybrid ribonuclease activity"/>
    <property type="evidence" value="ECO:0007669"/>
    <property type="project" value="InterPro"/>
</dbReference>
<evidence type="ECO:0000259" key="1">
    <source>
        <dbReference type="Pfam" id="PF13456"/>
    </source>
</evidence>
<evidence type="ECO:0000313" key="3">
    <source>
        <dbReference type="Proteomes" id="UP000593568"/>
    </source>
</evidence>
<evidence type="ECO:0000313" key="2">
    <source>
        <dbReference type="EMBL" id="MBA0771123.1"/>
    </source>
</evidence>
<feature type="non-terminal residue" evidence="2">
    <location>
        <position position="159"/>
    </location>
</feature>
<dbReference type="InterPro" id="IPR044730">
    <property type="entry name" value="RNase_H-like_dom_plant"/>
</dbReference>
<organism evidence="2 3">
    <name type="scientific">Gossypium trilobum</name>
    <dbReference type="NCBI Taxonomy" id="34281"/>
    <lineage>
        <taxon>Eukaryota</taxon>
        <taxon>Viridiplantae</taxon>
        <taxon>Streptophyta</taxon>
        <taxon>Embryophyta</taxon>
        <taxon>Tracheophyta</taxon>
        <taxon>Spermatophyta</taxon>
        <taxon>Magnoliopsida</taxon>
        <taxon>eudicotyledons</taxon>
        <taxon>Gunneridae</taxon>
        <taxon>Pentapetalae</taxon>
        <taxon>rosids</taxon>
        <taxon>malvids</taxon>
        <taxon>Malvales</taxon>
        <taxon>Malvaceae</taxon>
        <taxon>Malvoideae</taxon>
        <taxon>Gossypium</taxon>
    </lineage>
</organism>
<accession>A0A7J9EDK6</accession>
<feature type="domain" description="RNase H type-1" evidence="1">
    <location>
        <begin position="10"/>
        <end position="95"/>
    </location>
</feature>
<dbReference type="InterPro" id="IPR053151">
    <property type="entry name" value="RNase_H-like"/>
</dbReference>
<dbReference type="SUPFAM" id="SSF53098">
    <property type="entry name" value="Ribonuclease H-like"/>
    <property type="match status" value="1"/>
</dbReference>
<dbReference type="PANTHER" id="PTHR47723">
    <property type="entry name" value="OS05G0353850 PROTEIN"/>
    <property type="match status" value="1"/>
</dbReference>
<sequence>MSESWINLCTDGTVQIALGDSEAGEVKRNGKREWIMGYNRNIGKYSAFNAELWVVLDGLALIHKGRYDGVLIQTDSLEVVKAIQDSSPSSSNSTLIRRINIFDEMPREVLALSPMIQEMEKGSGLRDTTEMEVIRMAKARVERCTWLRRGGDISISAHL</sequence>
<keyword evidence="3" id="KW-1185">Reference proteome</keyword>
<reference evidence="2 3" key="1">
    <citation type="journal article" date="2019" name="Genome Biol. Evol.">
        <title>Insights into the evolution of the New World diploid cottons (Gossypium, subgenus Houzingenia) based on genome sequencing.</title>
        <authorList>
            <person name="Grover C.E."/>
            <person name="Arick M.A. 2nd"/>
            <person name="Thrash A."/>
            <person name="Conover J.L."/>
            <person name="Sanders W.S."/>
            <person name="Peterson D.G."/>
            <person name="Frelichowski J.E."/>
            <person name="Scheffler J.A."/>
            <person name="Scheffler B.E."/>
            <person name="Wendel J.F."/>
        </authorList>
    </citation>
    <scope>NUCLEOTIDE SEQUENCE [LARGE SCALE GENOMIC DNA]</scope>
    <source>
        <strain evidence="2">8</strain>
        <tissue evidence="2">Leaf</tissue>
    </source>
</reference>
<gene>
    <name evidence="2" type="ORF">Gotri_019642</name>
</gene>
<dbReference type="InterPro" id="IPR036397">
    <property type="entry name" value="RNaseH_sf"/>
</dbReference>
<protein>
    <recommendedName>
        <fullName evidence="1">RNase H type-1 domain-containing protein</fullName>
    </recommendedName>
</protein>
<dbReference type="EMBL" id="JABEZW010000007">
    <property type="protein sequence ID" value="MBA0771123.1"/>
    <property type="molecule type" value="Genomic_DNA"/>
</dbReference>